<keyword evidence="1" id="KW-0732">Signal</keyword>
<evidence type="ECO:0000313" key="7">
    <source>
        <dbReference type="Proteomes" id="UP000698173"/>
    </source>
</evidence>
<dbReference type="InterPro" id="IPR050570">
    <property type="entry name" value="Cell_wall_metabolism_enzyme"/>
</dbReference>
<organism evidence="6 7">
    <name type="scientific">Sporosarcina psychrophila</name>
    <name type="common">Bacillus psychrophilus</name>
    <dbReference type="NCBI Taxonomy" id="1476"/>
    <lineage>
        <taxon>Bacteria</taxon>
        <taxon>Bacillati</taxon>
        <taxon>Bacillota</taxon>
        <taxon>Bacilli</taxon>
        <taxon>Bacillales</taxon>
        <taxon>Caryophanaceae</taxon>
        <taxon>Sporosarcina</taxon>
    </lineage>
</organism>
<dbReference type="Pfam" id="PF01551">
    <property type="entry name" value="Peptidase_M23"/>
    <property type="match status" value="1"/>
</dbReference>
<name>A0A921KDC2_SPOPS</name>
<dbReference type="Pfam" id="PF24568">
    <property type="entry name" value="CC_PcsB"/>
    <property type="match status" value="1"/>
</dbReference>
<dbReference type="GO" id="GO:0004222">
    <property type="term" value="F:metalloendopeptidase activity"/>
    <property type="evidence" value="ECO:0007669"/>
    <property type="project" value="TreeGrafter"/>
</dbReference>
<dbReference type="InterPro" id="IPR011055">
    <property type="entry name" value="Dup_hybrid_motif"/>
</dbReference>
<accession>A0A921KDC2</accession>
<evidence type="ECO:0000259" key="5">
    <source>
        <dbReference type="Pfam" id="PF24568"/>
    </source>
</evidence>
<evidence type="ECO:0000256" key="2">
    <source>
        <dbReference type="SAM" id="Coils"/>
    </source>
</evidence>
<dbReference type="InterPro" id="IPR016047">
    <property type="entry name" value="M23ase_b-sheet_dom"/>
</dbReference>
<dbReference type="AlphaFoldDB" id="A0A921KDC2"/>
<evidence type="ECO:0000313" key="6">
    <source>
        <dbReference type="EMBL" id="HJF30749.1"/>
    </source>
</evidence>
<feature type="domain" description="Peptidoglycan hydrolase PcsB coiled-coil" evidence="5">
    <location>
        <begin position="108"/>
        <end position="181"/>
    </location>
</feature>
<sequence length="434" mass="47375">MIRYKKLLSGTIAVVFLSTIISGTGVLASPLEDLKKEQKILDMKKSELKTGINKKDSEIQVKKTKIEKITDQILALNAKINESNAQIDRVIAEINKTTDEIDALRISIADLEKKIEERDVVLRDRVRAMQVKGGQVNYLDVLLGANSFADFIDRFSAVNSLMDADRNIMEQQANDIEQLEKEKALVESKLAEQEASKKELQKLRASLLAQKSDKNKLIDQLEAEQKKLTSEKVKLESDLHETHEVSKEVAGKIASEQKRIAEIARQAEIARKAAAAKAAKDRQNSGSSSSYVPPVSSGTWTKPASGTYTSSFGWRMHPIYGTSRQHRGADIANSTGTPVVSAGDGVVSHAGPMGTYGNVIMVTHSFDGQIFTTVYAHLSKVSTSVGQHVAKGQYIGNIGTTGASTGPHLHFEMHIGSWSASGPSAVNPLRYVSF</sequence>
<dbReference type="EMBL" id="DYWT01000052">
    <property type="protein sequence ID" value="HJF30749.1"/>
    <property type="molecule type" value="Genomic_DNA"/>
</dbReference>
<feature type="domain" description="M23ase beta-sheet core" evidence="4">
    <location>
        <begin position="325"/>
        <end position="416"/>
    </location>
</feature>
<dbReference type="Proteomes" id="UP000698173">
    <property type="component" value="Unassembled WGS sequence"/>
</dbReference>
<dbReference type="PANTHER" id="PTHR21666">
    <property type="entry name" value="PEPTIDASE-RELATED"/>
    <property type="match status" value="1"/>
</dbReference>
<comment type="caution">
    <text evidence="6">The sequence shown here is derived from an EMBL/GenBank/DDBJ whole genome shotgun (WGS) entry which is preliminary data.</text>
</comment>
<evidence type="ECO:0000256" key="1">
    <source>
        <dbReference type="ARBA" id="ARBA00022729"/>
    </source>
</evidence>
<feature type="compositionally biased region" description="Low complexity" evidence="3">
    <location>
        <begin position="285"/>
        <end position="298"/>
    </location>
</feature>
<dbReference type="Gene3D" id="2.70.70.10">
    <property type="entry name" value="Glucose Permease (Domain IIA)"/>
    <property type="match status" value="1"/>
</dbReference>
<keyword evidence="2" id="KW-0175">Coiled coil</keyword>
<protein>
    <submittedName>
        <fullName evidence="6">Peptidoglycan DD-metalloendopeptidase family protein</fullName>
    </submittedName>
</protein>
<gene>
    <name evidence="6" type="ORF">K8V56_03080</name>
</gene>
<feature type="region of interest" description="Disordered" evidence="3">
    <location>
        <begin position="278"/>
        <end position="302"/>
    </location>
</feature>
<feature type="coiled-coil region" evidence="2">
    <location>
        <begin position="162"/>
        <end position="273"/>
    </location>
</feature>
<dbReference type="Gene3D" id="6.10.250.3150">
    <property type="match status" value="1"/>
</dbReference>
<proteinExistence type="predicted"/>
<reference evidence="6" key="2">
    <citation type="submission" date="2021-09" db="EMBL/GenBank/DDBJ databases">
        <authorList>
            <person name="Gilroy R."/>
        </authorList>
    </citation>
    <scope>NUCLEOTIDE SEQUENCE</scope>
    <source>
        <strain evidence="6">CHK171-7178</strain>
    </source>
</reference>
<dbReference type="InterPro" id="IPR057309">
    <property type="entry name" value="PcsB_CC"/>
</dbReference>
<evidence type="ECO:0000256" key="3">
    <source>
        <dbReference type="SAM" id="MobiDB-lite"/>
    </source>
</evidence>
<feature type="coiled-coil region" evidence="2">
    <location>
        <begin position="66"/>
        <end position="114"/>
    </location>
</feature>
<reference evidence="6" key="1">
    <citation type="journal article" date="2021" name="PeerJ">
        <title>Extensive microbial diversity within the chicken gut microbiome revealed by metagenomics and culture.</title>
        <authorList>
            <person name="Gilroy R."/>
            <person name="Ravi A."/>
            <person name="Getino M."/>
            <person name="Pursley I."/>
            <person name="Horton D.L."/>
            <person name="Alikhan N.F."/>
            <person name="Baker D."/>
            <person name="Gharbi K."/>
            <person name="Hall N."/>
            <person name="Watson M."/>
            <person name="Adriaenssens E.M."/>
            <person name="Foster-Nyarko E."/>
            <person name="Jarju S."/>
            <person name="Secka A."/>
            <person name="Antonio M."/>
            <person name="Oren A."/>
            <person name="Chaudhuri R.R."/>
            <person name="La Ragione R."/>
            <person name="Hildebrand F."/>
            <person name="Pallen M.J."/>
        </authorList>
    </citation>
    <scope>NUCLEOTIDE SEQUENCE</scope>
    <source>
        <strain evidence="6">CHK171-7178</strain>
    </source>
</reference>
<dbReference type="SUPFAM" id="SSF51261">
    <property type="entry name" value="Duplicated hybrid motif"/>
    <property type="match status" value="1"/>
</dbReference>
<dbReference type="CDD" id="cd12797">
    <property type="entry name" value="M23_peptidase"/>
    <property type="match status" value="1"/>
</dbReference>
<dbReference type="PANTHER" id="PTHR21666:SF270">
    <property type="entry name" value="MUREIN HYDROLASE ACTIVATOR ENVC"/>
    <property type="match status" value="1"/>
</dbReference>
<evidence type="ECO:0000259" key="4">
    <source>
        <dbReference type="Pfam" id="PF01551"/>
    </source>
</evidence>